<evidence type="ECO:0000259" key="10">
    <source>
        <dbReference type="Pfam" id="PF03151"/>
    </source>
</evidence>
<comment type="subcellular location">
    <subcellularLocation>
        <location evidence="2">Endoplasmic reticulum membrane</location>
        <topology evidence="2">Multi-pass membrane protein</topology>
    </subcellularLocation>
</comment>
<comment type="caution">
    <text evidence="11">The sequence shown here is derived from an EMBL/GenBank/DDBJ whole genome shotgun (WGS) entry which is preliminary data.</text>
</comment>
<dbReference type="Proteomes" id="UP001149163">
    <property type="component" value="Unassembled WGS sequence"/>
</dbReference>
<dbReference type="EMBL" id="JAPQKN010000002">
    <property type="protein sequence ID" value="KAJ5169238.1"/>
    <property type="molecule type" value="Genomic_DNA"/>
</dbReference>
<evidence type="ECO:0000256" key="2">
    <source>
        <dbReference type="ARBA" id="ARBA00004477"/>
    </source>
</evidence>
<dbReference type="OrthoDB" id="10261634at2759"/>
<feature type="transmembrane region" description="Helical" evidence="9">
    <location>
        <begin position="205"/>
        <end position="222"/>
    </location>
</feature>
<evidence type="ECO:0000256" key="1">
    <source>
        <dbReference type="ARBA" id="ARBA00003420"/>
    </source>
</evidence>
<sequence>MRINVSNGLVSPSTGWYWGGSKRMCLCYFSHTTLFARVPAGVVNPTGRYTNTLFPRVLPRLEMARESEEREAAELGLLSSEDDTAYSTDLDDLEADRKYDPINNTEPEYQTPTTLKFIWLTCYFGFSMALTIYNKFILGSFKAPWLLTCLHTSFSALGTFVMLKMGYFKLSKLSRKEHIILVAFSVLFTTNIAMSNLSLSLVSLAFFQIIRNTVPLFTVLIYRLWFSRTYTTATYLSLIPIVAGAGMCTAGDYHYSLLGLIITISGVVLAAVKTVTTNRLMTGSLALPSMELLFRMAPLAAVQSFLFAIIAGELPILSQAMSERTANGSVLNAIFTIAFILGNGLLALVLNIASFQTNKIAGALTITVAGNLKQAVTLALGIVLFHDFAINLLNGMGIFLVLAGCAFFSKVELDSKKRAASA</sequence>
<protein>
    <recommendedName>
        <fullName evidence="10">Sugar phosphate transporter domain-containing protein</fullName>
    </recommendedName>
</protein>
<evidence type="ECO:0000256" key="5">
    <source>
        <dbReference type="ARBA" id="ARBA00022692"/>
    </source>
</evidence>
<reference evidence="11" key="2">
    <citation type="journal article" date="2023" name="IMA Fungus">
        <title>Comparative genomic study of the Penicillium genus elucidates a diverse pangenome and 15 lateral gene transfer events.</title>
        <authorList>
            <person name="Petersen C."/>
            <person name="Sorensen T."/>
            <person name="Nielsen M.R."/>
            <person name="Sondergaard T.E."/>
            <person name="Sorensen J.L."/>
            <person name="Fitzpatrick D.A."/>
            <person name="Frisvad J.C."/>
            <person name="Nielsen K.L."/>
        </authorList>
    </citation>
    <scope>NUCLEOTIDE SEQUENCE</scope>
    <source>
        <strain evidence="11">IBT 26290</strain>
    </source>
</reference>
<reference evidence="11" key="1">
    <citation type="submission" date="2022-11" db="EMBL/GenBank/DDBJ databases">
        <authorList>
            <person name="Petersen C."/>
        </authorList>
    </citation>
    <scope>NUCLEOTIDE SEQUENCE</scope>
    <source>
        <strain evidence="11">IBT 26290</strain>
    </source>
</reference>
<dbReference type="AlphaFoldDB" id="A0A9W9LQV8"/>
<dbReference type="InterPro" id="IPR004853">
    <property type="entry name" value="Sugar_P_trans_dom"/>
</dbReference>
<feature type="transmembrane region" description="Helical" evidence="9">
    <location>
        <begin position="145"/>
        <end position="167"/>
    </location>
</feature>
<accession>A0A9W9LQV8</accession>
<dbReference type="GeneID" id="81426133"/>
<feature type="transmembrane region" description="Helical" evidence="9">
    <location>
        <begin position="117"/>
        <end position="133"/>
    </location>
</feature>
<dbReference type="RefSeq" id="XP_056545699.1">
    <property type="nucleotide sequence ID" value="XM_056686957.1"/>
</dbReference>
<evidence type="ECO:0000313" key="11">
    <source>
        <dbReference type="EMBL" id="KAJ5169238.1"/>
    </source>
</evidence>
<evidence type="ECO:0000256" key="9">
    <source>
        <dbReference type="SAM" id="Phobius"/>
    </source>
</evidence>
<feature type="transmembrane region" description="Helical" evidence="9">
    <location>
        <begin position="229"/>
        <end position="247"/>
    </location>
</feature>
<keyword evidence="5 9" id="KW-0812">Transmembrane</keyword>
<evidence type="ECO:0000313" key="12">
    <source>
        <dbReference type="Proteomes" id="UP001149163"/>
    </source>
</evidence>
<feature type="transmembrane region" description="Helical" evidence="9">
    <location>
        <begin position="253"/>
        <end position="272"/>
    </location>
</feature>
<keyword evidence="6" id="KW-0256">Endoplasmic reticulum</keyword>
<keyword evidence="7 9" id="KW-1133">Transmembrane helix</keyword>
<comment type="similarity">
    <text evidence="3">Belongs to the TPT transporter family. SLC35D subfamily.</text>
</comment>
<feature type="transmembrane region" description="Helical" evidence="9">
    <location>
        <begin position="179"/>
        <end position="199"/>
    </location>
</feature>
<dbReference type="InterPro" id="IPR037185">
    <property type="entry name" value="EmrE-like"/>
</dbReference>
<evidence type="ECO:0000256" key="6">
    <source>
        <dbReference type="ARBA" id="ARBA00022824"/>
    </source>
</evidence>
<dbReference type="PANTHER" id="PTHR11132">
    <property type="entry name" value="SOLUTE CARRIER FAMILY 35"/>
    <property type="match status" value="1"/>
</dbReference>
<evidence type="ECO:0000256" key="3">
    <source>
        <dbReference type="ARBA" id="ARBA00010425"/>
    </source>
</evidence>
<dbReference type="SUPFAM" id="SSF103481">
    <property type="entry name" value="Multidrug resistance efflux transporter EmrE"/>
    <property type="match status" value="1"/>
</dbReference>
<organism evidence="11 12">
    <name type="scientific">Penicillium canariense</name>
    <dbReference type="NCBI Taxonomy" id="189055"/>
    <lineage>
        <taxon>Eukaryota</taxon>
        <taxon>Fungi</taxon>
        <taxon>Dikarya</taxon>
        <taxon>Ascomycota</taxon>
        <taxon>Pezizomycotina</taxon>
        <taxon>Eurotiomycetes</taxon>
        <taxon>Eurotiomycetidae</taxon>
        <taxon>Eurotiales</taxon>
        <taxon>Aspergillaceae</taxon>
        <taxon>Penicillium</taxon>
    </lineage>
</organism>
<feature type="domain" description="Sugar phosphate transporter" evidence="10">
    <location>
        <begin position="119"/>
        <end position="409"/>
    </location>
</feature>
<keyword evidence="8 9" id="KW-0472">Membrane</keyword>
<evidence type="ECO:0000256" key="8">
    <source>
        <dbReference type="ARBA" id="ARBA00023136"/>
    </source>
</evidence>
<evidence type="ECO:0000256" key="4">
    <source>
        <dbReference type="ARBA" id="ARBA00011182"/>
    </source>
</evidence>
<feature type="transmembrane region" description="Helical" evidence="9">
    <location>
        <begin position="292"/>
        <end position="310"/>
    </location>
</feature>
<dbReference type="Pfam" id="PF03151">
    <property type="entry name" value="TPT"/>
    <property type="match status" value="1"/>
</dbReference>
<feature type="transmembrane region" description="Helical" evidence="9">
    <location>
        <begin position="330"/>
        <end position="353"/>
    </location>
</feature>
<name>A0A9W9LQV8_9EURO</name>
<dbReference type="InterPro" id="IPR050186">
    <property type="entry name" value="TPT_transporter"/>
</dbReference>
<feature type="transmembrane region" description="Helical" evidence="9">
    <location>
        <begin position="388"/>
        <end position="408"/>
    </location>
</feature>
<comment type="function">
    <text evidence="1">Involved in the import of GDP-mannose from the cytoplasm into the Golgi lumen.</text>
</comment>
<proteinExistence type="inferred from homology"/>
<evidence type="ECO:0000256" key="7">
    <source>
        <dbReference type="ARBA" id="ARBA00022989"/>
    </source>
</evidence>
<keyword evidence="12" id="KW-1185">Reference proteome</keyword>
<gene>
    <name evidence="11" type="ORF">N7482_004832</name>
</gene>
<dbReference type="GO" id="GO:0005789">
    <property type="term" value="C:endoplasmic reticulum membrane"/>
    <property type="evidence" value="ECO:0007669"/>
    <property type="project" value="UniProtKB-SubCell"/>
</dbReference>
<comment type="subunit">
    <text evidence="4">Homooligomer.</text>
</comment>
<feature type="transmembrane region" description="Helical" evidence="9">
    <location>
        <begin position="360"/>
        <end position="382"/>
    </location>
</feature>